<dbReference type="PANTHER" id="PTHR15898">
    <property type="entry name" value="BIFUNCTIONAL APOPTOSIS REGULATOR"/>
    <property type="match status" value="1"/>
</dbReference>
<dbReference type="GO" id="GO:0043161">
    <property type="term" value="P:proteasome-mediated ubiquitin-dependent protein catabolic process"/>
    <property type="evidence" value="ECO:0007669"/>
    <property type="project" value="TreeGrafter"/>
</dbReference>
<name>V6TDD1_GIAIN</name>
<dbReference type="Pfam" id="PF13923">
    <property type="entry name" value="zf-C3HC4_2"/>
    <property type="match status" value="1"/>
</dbReference>
<reference evidence="8" key="1">
    <citation type="submission" date="2012-02" db="EMBL/GenBank/DDBJ databases">
        <title>Genome sequencing of Giardia lamblia Genotypes A2 and B isolates (DH and GS) and comparative analysis with the genomes of Genotypes A1 and E (WB and Pig).</title>
        <authorList>
            <person name="Adam R."/>
            <person name="Dahlstrom E."/>
            <person name="Martens C."/>
            <person name="Bruno D."/>
            <person name="Barbian K."/>
            <person name="Porcella S.F."/>
            <person name="Nash T."/>
        </authorList>
    </citation>
    <scope>NUCLEOTIDE SEQUENCE</scope>
    <source>
        <strain evidence="8">DH</strain>
    </source>
</reference>
<dbReference type="VEuPathDB" id="GiardiaDB:DHA2_152528"/>
<feature type="compositionally biased region" description="Low complexity" evidence="5">
    <location>
        <begin position="256"/>
        <end position="268"/>
    </location>
</feature>
<feature type="compositionally biased region" description="Basic and acidic residues" evidence="5">
    <location>
        <begin position="45"/>
        <end position="54"/>
    </location>
</feature>
<feature type="region of interest" description="Disordered" evidence="5">
    <location>
        <begin position="256"/>
        <end position="278"/>
    </location>
</feature>
<feature type="region of interest" description="Disordered" evidence="5">
    <location>
        <begin position="1"/>
        <end position="241"/>
    </location>
</feature>
<comment type="caution">
    <text evidence="7">The sequence shown here is derived from an EMBL/GenBank/DDBJ whole genome shotgun (WGS) entry which is preliminary data.</text>
</comment>
<gene>
    <name evidence="7" type="ORF">DHA2_152528</name>
</gene>
<sequence length="1404" mass="155046">MANEFATYYFQKQQSMPPKQPKLPPQERDAGRSISMPARVNAAESGHEKKDCKLKGPPAHLPKIGSPAADTHLARLPSPLPSPSTSPTVPLGPSSAGSERDPNIPRLGTPTACPEDSPQITNKHEVTPESHDLCTTPLSPDIQFDGESPRDRTSPKPLSSSFVKRKYKQSIEKYKSSKMNPPPPKLHLADLPPTHPDHRNPKDYLERLRTPSPVLLTPSPLSHTVTRNNTPVTSNQDQMEERLLTPVESLTDRLTLSPQLSGSQPSQLNDKARPRSPHDSKVIEDFILERLVTPELVSHGKAQSLDKEFHFPNCDEDSSAAAFKMDASFVSRLETPGGMSFSRPFSRLNSNIPFYMPDAENYPENGIPDIADYDDNLISLNDCPQDYSAIVPAPARPADASYSAPSSIVHDSLEGSISFHNRLQPGKHPMQYIDNLPAVESSCTADDEKVIVNATGQNRYPVDRDAEACLETFDLLIPETRKDNQSIYKRATLSIPSKNICRICRYPLYKPVVLNCAHTFCAECMYYSLLLWESKCPICDAHVSHLPHVDETISEQLASQLGLQVHLGVGDVVRVLVPSGKIATYSCGIITAIQDGFSFESADGIHVRSTQVSSITTKQVQQNNKCSGMPCKIATVQCGSSIWLGRLHDLLLVDPQTLPLGTRLNTRSLCIPDSAAPNLISALSIEPPLGSSDYDKKEQTALESGPINYIEPRFLHTFKHMLSNLSEGTSMYMLLEESFGSDKTTLFSTTLEKIEGPPTSSLLRICTDLSEWLLMPAICCVNCKMVAQLPIQLQCGCLSCMICSFDCYHHGWPCFGCGAPITFLGLSFSRLRANPQTSVQYNLPLKDLKPLGVIPMDTKILLAISGTKAGNPYLSKYFPVHVLQDSGTDSSFGLLLTEPSEKTAKVMLKSGTVLTVDVSRIRHIPLDSVRLALRVQTPLTVTFNLQTESSAPAQLPLLSLTDMAVPRQFVTRLGRHKSTTADDRSITSLSIFTMVYNTDSFLHQMRVLVDEINAHNKEVRRARLHAKYKVEYTARIGNGEPPIPEEEEGQRSDLPIPTTNLQEAMALSQNEYFNEQFNDLTKRQEEIEREVRLFGILECSRLSNYIKLLSSFAISEFICTACTRIAIRPVRLPCNHLACKTCAAIYYVSQTPCLMCGRLLENIADAKSDLRTFQKICSHIPGKLHTEQVDCGAYVCKPANRNIGVGIVLNTMSRGGIIFATVGFVRSIETFRLAELAVLLPVMELCQVNGTKSSDTPMPIENPSDTIGQACIVVADGPYKDILGLIVRKNGPKRKVTLTVVLEVGIVVPFSPADLHIIKLMGPLCNYSKFRMYAQMAEKSFIAQERHAFSVEVEAAVQKELEVTTNLCLAGKAPPPPRTVYSCLPRMNVVSTKRFSSRSNHSRP</sequence>
<keyword evidence="3" id="KW-0862">Zinc</keyword>
<feature type="compositionally biased region" description="Basic and acidic residues" evidence="5">
    <location>
        <begin position="122"/>
        <end position="132"/>
    </location>
</feature>
<reference evidence="7 8" key="2">
    <citation type="journal article" date="2013" name="Genome Biol. Evol.">
        <title>Genome sequencing of Giardia lamblia genotypes A2 and B isolates (DH and GS) and comparative analysis with the genomes of genotypes A1 and E (WB and Pig).</title>
        <authorList>
            <person name="Adam R.D."/>
            <person name="Dahlstrom E.W."/>
            <person name="Martens C.A."/>
            <person name="Bruno D.P."/>
            <person name="Barbian K.D."/>
            <person name="Ricklefs S.M."/>
            <person name="Hernandez M.M."/>
            <person name="Narla N.P."/>
            <person name="Patel R.B."/>
            <person name="Porcella S.F."/>
            <person name="Nash T.E."/>
        </authorList>
    </citation>
    <scope>NUCLEOTIDE SEQUENCE [LARGE SCALE GENOMIC DNA]</scope>
    <source>
        <strain evidence="7 8">DH</strain>
    </source>
</reference>
<proteinExistence type="predicted"/>
<feature type="compositionally biased region" description="Basic and acidic residues" evidence="5">
    <location>
        <begin position="195"/>
        <end position="209"/>
    </location>
</feature>
<evidence type="ECO:0000256" key="5">
    <source>
        <dbReference type="SAM" id="MobiDB-lite"/>
    </source>
</evidence>
<organism evidence="7 8">
    <name type="scientific">Giardia intestinalis</name>
    <name type="common">Giardia lamblia</name>
    <dbReference type="NCBI Taxonomy" id="5741"/>
    <lineage>
        <taxon>Eukaryota</taxon>
        <taxon>Metamonada</taxon>
        <taxon>Diplomonadida</taxon>
        <taxon>Hexamitidae</taxon>
        <taxon>Giardiinae</taxon>
        <taxon>Giardia</taxon>
    </lineage>
</organism>
<dbReference type="Gene3D" id="3.30.40.10">
    <property type="entry name" value="Zinc/RING finger domain, C3HC4 (zinc finger)"/>
    <property type="match status" value="2"/>
</dbReference>
<dbReference type="EMBL" id="AHGT01000042">
    <property type="protein sequence ID" value="ESU36654.1"/>
    <property type="molecule type" value="Genomic_DNA"/>
</dbReference>
<dbReference type="GO" id="GO:0061630">
    <property type="term" value="F:ubiquitin protein ligase activity"/>
    <property type="evidence" value="ECO:0007669"/>
    <property type="project" value="TreeGrafter"/>
</dbReference>
<evidence type="ECO:0000313" key="7">
    <source>
        <dbReference type="EMBL" id="ESU36654.1"/>
    </source>
</evidence>
<dbReference type="InterPro" id="IPR001841">
    <property type="entry name" value="Znf_RING"/>
</dbReference>
<dbReference type="SUPFAM" id="SSF57850">
    <property type="entry name" value="RING/U-box"/>
    <property type="match status" value="2"/>
</dbReference>
<dbReference type="InterPro" id="IPR017907">
    <property type="entry name" value="Znf_RING_CS"/>
</dbReference>
<dbReference type="VEuPathDB" id="GiardiaDB:GL50803_009807"/>
<feature type="compositionally biased region" description="Low complexity" evidence="5">
    <location>
        <begin position="210"/>
        <end position="222"/>
    </location>
</feature>
<evidence type="ECO:0000256" key="3">
    <source>
        <dbReference type="ARBA" id="ARBA00022833"/>
    </source>
</evidence>
<dbReference type="VEuPathDB" id="GiardiaDB:QR46_4249"/>
<dbReference type="Proteomes" id="UP000018320">
    <property type="component" value="Unassembled WGS sequence"/>
</dbReference>
<evidence type="ECO:0000256" key="4">
    <source>
        <dbReference type="PROSITE-ProRule" id="PRU00175"/>
    </source>
</evidence>
<keyword evidence="2 4" id="KW-0863">Zinc-finger</keyword>
<dbReference type="PROSITE" id="PS00518">
    <property type="entry name" value="ZF_RING_1"/>
    <property type="match status" value="1"/>
</dbReference>
<evidence type="ECO:0000313" key="8">
    <source>
        <dbReference type="Proteomes" id="UP000018320"/>
    </source>
</evidence>
<protein>
    <submittedName>
        <fullName evidence="7">Putative RING finger domain protein</fullName>
    </submittedName>
</protein>
<dbReference type="PANTHER" id="PTHR15898:SF13">
    <property type="entry name" value="BIFUNCTIONAL APOPTOSIS REGULATOR"/>
    <property type="match status" value="1"/>
</dbReference>
<feature type="compositionally biased region" description="Polar residues" evidence="5">
    <location>
        <begin position="223"/>
        <end position="237"/>
    </location>
</feature>
<evidence type="ECO:0000259" key="6">
    <source>
        <dbReference type="PROSITE" id="PS50089"/>
    </source>
</evidence>
<evidence type="ECO:0000256" key="1">
    <source>
        <dbReference type="ARBA" id="ARBA00022723"/>
    </source>
</evidence>
<dbReference type="PROSITE" id="PS50089">
    <property type="entry name" value="ZF_RING_2"/>
    <property type="match status" value="1"/>
</dbReference>
<keyword evidence="1" id="KW-0479">Metal-binding</keyword>
<dbReference type="VEuPathDB" id="GiardiaDB:GL50581_3106"/>
<feature type="compositionally biased region" description="Low complexity" evidence="5">
    <location>
        <begin position="85"/>
        <end position="95"/>
    </location>
</feature>
<dbReference type="SMART" id="SM00184">
    <property type="entry name" value="RING"/>
    <property type="match status" value="2"/>
</dbReference>
<dbReference type="GO" id="GO:0008270">
    <property type="term" value="F:zinc ion binding"/>
    <property type="evidence" value="ECO:0007669"/>
    <property type="project" value="UniProtKB-KW"/>
</dbReference>
<feature type="domain" description="RING-type" evidence="6">
    <location>
        <begin position="501"/>
        <end position="540"/>
    </location>
</feature>
<accession>V6TDD1</accession>
<dbReference type="InterPro" id="IPR013083">
    <property type="entry name" value="Znf_RING/FYVE/PHD"/>
</dbReference>
<evidence type="ECO:0000256" key="2">
    <source>
        <dbReference type="ARBA" id="ARBA00022771"/>
    </source>
</evidence>